<reference evidence="1 3" key="1">
    <citation type="submission" date="2013-04" db="EMBL/GenBank/DDBJ databases">
        <title>The Genome Sequence of Bacteroides massiliensis dnLKV3.</title>
        <authorList>
            <consortium name="The Broad Institute Genomics Platform"/>
            <consortium name="The Broad Institute Genome Sequencing Center for Infectious Disease"/>
            <person name="Earl A."/>
            <person name="Xavier R."/>
            <person name="Kuhn K."/>
            <person name="Stappenbeck T."/>
            <person name="Walker B."/>
            <person name="Young S."/>
            <person name="Zeng Q."/>
            <person name="Gargeya S."/>
            <person name="Fitzgerald M."/>
            <person name="Haas B."/>
            <person name="Abouelleil A."/>
            <person name="Allen A.W."/>
            <person name="Alvarado L."/>
            <person name="Arachchi H.M."/>
            <person name="Berlin A.M."/>
            <person name="Chapman S.B."/>
            <person name="Gainer-Dewar J."/>
            <person name="Goldberg J."/>
            <person name="Griggs A."/>
            <person name="Gujja S."/>
            <person name="Hansen M."/>
            <person name="Howarth C."/>
            <person name="Imamovic A."/>
            <person name="Ireland A."/>
            <person name="Larimer J."/>
            <person name="McCowan C."/>
            <person name="Murphy C."/>
            <person name="Pearson M."/>
            <person name="Poon T.W."/>
            <person name="Priest M."/>
            <person name="Roberts A."/>
            <person name="Saif S."/>
            <person name="Shea T."/>
            <person name="Sisk P."/>
            <person name="Sykes S."/>
            <person name="Wortman J."/>
            <person name="Nusbaum C."/>
            <person name="Birren B."/>
        </authorList>
    </citation>
    <scope>NUCLEOTIDE SEQUENCE [LARGE SCALE GENOMIC DNA]</scope>
    <source>
        <strain evidence="1">DnLKV3</strain>
        <strain evidence="3">dnLKV3</strain>
    </source>
</reference>
<dbReference type="AlphaFoldDB" id="R9IBF3"/>
<name>R9IBF3_9BACT</name>
<evidence type="ECO:0000313" key="1">
    <source>
        <dbReference type="EMBL" id="EOS14830.1"/>
    </source>
</evidence>
<dbReference type="EMBL" id="ASSP01000006">
    <property type="protein sequence ID" value="EOS14830.1"/>
    <property type="molecule type" value="Genomic_DNA"/>
</dbReference>
<dbReference type="Proteomes" id="UP000310760">
    <property type="component" value="Unassembled WGS sequence"/>
</dbReference>
<organism evidence="1 3">
    <name type="scientific">Phocaeicola sartorii</name>
    <dbReference type="NCBI Taxonomy" id="671267"/>
    <lineage>
        <taxon>Bacteria</taxon>
        <taxon>Pseudomonadati</taxon>
        <taxon>Bacteroidota</taxon>
        <taxon>Bacteroidia</taxon>
        <taxon>Bacteroidales</taxon>
        <taxon>Bacteroidaceae</taxon>
        <taxon>Phocaeicola</taxon>
    </lineage>
</organism>
<protein>
    <recommendedName>
        <fullName evidence="5">Glycine zipper 2TM domain-containing protein</fullName>
    </recommendedName>
</protein>
<dbReference type="OrthoDB" id="1082851at2"/>
<evidence type="ECO:0000313" key="2">
    <source>
        <dbReference type="EMBL" id="TGY72333.1"/>
    </source>
</evidence>
<sequence length="223" mass="23806">MRRMIFVGGMVVSLLTACSPYGMQGNPAAVQAGAAIGGVLGAIVGDRAGGYNGSQFGALLGTVAGAAVGNAVTTPREETYPADEYYVETSPSSSRYENTPSYAPLSGLRIVNLRFIDDNRNHVIDAEEDSKLVFDLVNDGDVPAYNVTPVIEEMNGMKHLLISPSAQIAYMPAGNQIRYTATIRGGRKLKTGQAQFRVFATESNGAVTEAHEFTLPTQKRIKK</sequence>
<dbReference type="Proteomes" id="UP000014200">
    <property type="component" value="Unassembled WGS sequence"/>
</dbReference>
<reference evidence="2 4" key="2">
    <citation type="submission" date="2019-04" db="EMBL/GenBank/DDBJ databases">
        <title>Microbes associate with the intestines of laboratory mice.</title>
        <authorList>
            <person name="Navarre W."/>
            <person name="Wong E."/>
            <person name="Huang K."/>
            <person name="Tropini C."/>
            <person name="Ng K."/>
            <person name="Yu B."/>
        </authorList>
    </citation>
    <scope>NUCLEOTIDE SEQUENCE [LARGE SCALE GENOMIC DNA]</scope>
    <source>
        <strain evidence="2 4">NM22_B1</strain>
    </source>
</reference>
<proteinExistence type="predicted"/>
<evidence type="ECO:0000313" key="4">
    <source>
        <dbReference type="Proteomes" id="UP000310760"/>
    </source>
</evidence>
<evidence type="ECO:0000313" key="3">
    <source>
        <dbReference type="Proteomes" id="UP000014200"/>
    </source>
</evidence>
<dbReference type="GeneID" id="82155729"/>
<dbReference type="EMBL" id="SRYJ01000006">
    <property type="protein sequence ID" value="TGY72333.1"/>
    <property type="molecule type" value="Genomic_DNA"/>
</dbReference>
<dbReference type="PATRIC" id="fig|1235788.3.peg.843"/>
<evidence type="ECO:0008006" key="5">
    <source>
        <dbReference type="Google" id="ProtNLM"/>
    </source>
</evidence>
<gene>
    <name evidence="1" type="ORF">C802_00845</name>
    <name evidence="2" type="ORF">E5339_04005</name>
</gene>
<dbReference type="RefSeq" id="WP_016275285.1">
    <property type="nucleotide sequence ID" value="NZ_CAKOCL010000012.1"/>
</dbReference>
<accession>R9IBF3</accession>
<dbReference type="PROSITE" id="PS51257">
    <property type="entry name" value="PROKAR_LIPOPROTEIN"/>
    <property type="match status" value="1"/>
</dbReference>
<comment type="caution">
    <text evidence="1">The sequence shown here is derived from an EMBL/GenBank/DDBJ whole genome shotgun (WGS) entry which is preliminary data.</text>
</comment>
<dbReference type="HOGENOM" id="CLU_087597_0_0_10"/>
<keyword evidence="3" id="KW-1185">Reference proteome</keyword>